<accession>A0AAV4ND58</accession>
<name>A0AAV4ND58_9ARAC</name>
<gene>
    <name evidence="1" type="ORF">CDAR_284991</name>
</gene>
<evidence type="ECO:0000313" key="2">
    <source>
        <dbReference type="Proteomes" id="UP001054837"/>
    </source>
</evidence>
<dbReference type="Proteomes" id="UP001054837">
    <property type="component" value="Unassembled WGS sequence"/>
</dbReference>
<keyword evidence="2" id="KW-1185">Reference proteome</keyword>
<evidence type="ECO:0000313" key="1">
    <source>
        <dbReference type="EMBL" id="GIX82705.1"/>
    </source>
</evidence>
<organism evidence="1 2">
    <name type="scientific">Caerostris darwini</name>
    <dbReference type="NCBI Taxonomy" id="1538125"/>
    <lineage>
        <taxon>Eukaryota</taxon>
        <taxon>Metazoa</taxon>
        <taxon>Ecdysozoa</taxon>
        <taxon>Arthropoda</taxon>
        <taxon>Chelicerata</taxon>
        <taxon>Arachnida</taxon>
        <taxon>Araneae</taxon>
        <taxon>Araneomorphae</taxon>
        <taxon>Entelegynae</taxon>
        <taxon>Araneoidea</taxon>
        <taxon>Araneidae</taxon>
        <taxon>Caerostris</taxon>
    </lineage>
</organism>
<dbReference type="AlphaFoldDB" id="A0AAV4ND58"/>
<proteinExistence type="predicted"/>
<comment type="caution">
    <text evidence="1">The sequence shown here is derived from an EMBL/GenBank/DDBJ whole genome shotgun (WGS) entry which is preliminary data.</text>
</comment>
<reference evidence="1 2" key="1">
    <citation type="submission" date="2021-06" db="EMBL/GenBank/DDBJ databases">
        <title>Caerostris darwini draft genome.</title>
        <authorList>
            <person name="Kono N."/>
            <person name="Arakawa K."/>
        </authorList>
    </citation>
    <scope>NUCLEOTIDE SEQUENCE [LARGE SCALE GENOMIC DNA]</scope>
</reference>
<sequence length="193" mass="21973">MRVIVDYYVVHLQEVQDMAYVLLEREKNDNKLLLRNLNLPVESCKEGNESVYQEADTAAEITTRSFDCSCFLSCCLHVVSPCCNDSSVRSKWRSLFLMGGGGFALCGRERSMSMAEGQPRDLPWCVMKGSDQVGRNFFCEVVIEMSIEVVLSPLHGVHEPAAHWLSRDIRVSSSIRQCLPLLPFRRISFLFWS</sequence>
<dbReference type="EMBL" id="BPLQ01001535">
    <property type="protein sequence ID" value="GIX82705.1"/>
    <property type="molecule type" value="Genomic_DNA"/>
</dbReference>
<protein>
    <submittedName>
        <fullName evidence="1">Uncharacterized protein</fullName>
    </submittedName>
</protein>